<dbReference type="InParanoid" id="A0A672ZFT8"/>
<evidence type="ECO:0000313" key="2">
    <source>
        <dbReference type="Proteomes" id="UP000472271"/>
    </source>
</evidence>
<dbReference type="Proteomes" id="UP000472271">
    <property type="component" value="Chromosome 5"/>
</dbReference>
<dbReference type="Ensembl" id="ENSSORT00005016183.1">
    <property type="protein sequence ID" value="ENSSORP00005015689.1"/>
    <property type="gene ID" value="ENSSORG00005007956.1"/>
</dbReference>
<accession>A0A672ZFT8</accession>
<organism evidence="1 2">
    <name type="scientific">Sphaeramia orbicularis</name>
    <name type="common">orbiculate cardinalfish</name>
    <dbReference type="NCBI Taxonomy" id="375764"/>
    <lineage>
        <taxon>Eukaryota</taxon>
        <taxon>Metazoa</taxon>
        <taxon>Chordata</taxon>
        <taxon>Craniata</taxon>
        <taxon>Vertebrata</taxon>
        <taxon>Euteleostomi</taxon>
        <taxon>Actinopterygii</taxon>
        <taxon>Neopterygii</taxon>
        <taxon>Teleostei</taxon>
        <taxon>Neoteleostei</taxon>
        <taxon>Acanthomorphata</taxon>
        <taxon>Gobiaria</taxon>
        <taxon>Kurtiformes</taxon>
        <taxon>Apogonoidei</taxon>
        <taxon>Apogonidae</taxon>
        <taxon>Apogoninae</taxon>
        <taxon>Sphaeramia</taxon>
    </lineage>
</organism>
<reference evidence="1" key="2">
    <citation type="submission" date="2025-08" db="UniProtKB">
        <authorList>
            <consortium name="Ensembl"/>
        </authorList>
    </citation>
    <scope>IDENTIFICATION</scope>
</reference>
<name>A0A672ZFT8_9TELE</name>
<protein>
    <submittedName>
        <fullName evidence="1">Uncharacterized protein</fullName>
    </submittedName>
</protein>
<proteinExistence type="predicted"/>
<keyword evidence="2" id="KW-1185">Reference proteome</keyword>
<dbReference type="AlphaFoldDB" id="A0A672ZFT8"/>
<reference evidence="1" key="1">
    <citation type="submission" date="2019-06" db="EMBL/GenBank/DDBJ databases">
        <authorList>
            <consortium name="Wellcome Sanger Institute Data Sharing"/>
        </authorList>
    </citation>
    <scope>NUCLEOTIDE SEQUENCE [LARGE SCALE GENOMIC DNA]</scope>
</reference>
<reference evidence="1" key="3">
    <citation type="submission" date="2025-09" db="UniProtKB">
        <authorList>
            <consortium name="Ensembl"/>
        </authorList>
    </citation>
    <scope>IDENTIFICATION</scope>
</reference>
<evidence type="ECO:0000313" key="1">
    <source>
        <dbReference type="Ensembl" id="ENSSORP00005015689.1"/>
    </source>
</evidence>
<sequence>MADDLDIEAMLEAPYRKVSRPQCILMMVLSSLWCSNNHNKNRNVKLKPEHNILKRDSVDAQFCNLWHLTDDYSTDGIKISPSLGLVLVTAHCCFSSIMHLVTS</sequence>